<evidence type="ECO:0000256" key="1">
    <source>
        <dbReference type="SAM" id="MobiDB-lite"/>
    </source>
</evidence>
<protein>
    <submittedName>
        <fullName evidence="2">Uncharacterized protein</fullName>
    </submittedName>
</protein>
<keyword evidence="3" id="KW-1185">Reference proteome</keyword>
<reference evidence="2 3" key="1">
    <citation type="submission" date="2019-05" db="EMBL/GenBank/DDBJ databases">
        <title>Another draft genome of Portunus trituberculatus and its Hox gene families provides insights of decapod evolution.</title>
        <authorList>
            <person name="Jeong J.-H."/>
            <person name="Song I."/>
            <person name="Kim S."/>
            <person name="Choi T."/>
            <person name="Kim D."/>
            <person name="Ryu S."/>
            <person name="Kim W."/>
        </authorList>
    </citation>
    <scope>NUCLEOTIDE SEQUENCE [LARGE SCALE GENOMIC DNA]</scope>
    <source>
        <tissue evidence="2">Muscle</tissue>
    </source>
</reference>
<dbReference type="EMBL" id="VSRR010129433">
    <property type="protein sequence ID" value="MPD01981.1"/>
    <property type="molecule type" value="Genomic_DNA"/>
</dbReference>
<feature type="region of interest" description="Disordered" evidence="1">
    <location>
        <begin position="1"/>
        <end position="39"/>
    </location>
</feature>
<evidence type="ECO:0000313" key="3">
    <source>
        <dbReference type="Proteomes" id="UP000324222"/>
    </source>
</evidence>
<name>A0A5B7JYW0_PORTR</name>
<sequence>MKEAKKTGKGDALSLQRDPEVTLRSLDNPRSSSAATLSVRWETHRAADQDMRRLWRPAPPHEAPEGWVLVLLASITPKPKAPQDTHPAPC</sequence>
<proteinExistence type="predicted"/>
<evidence type="ECO:0000313" key="2">
    <source>
        <dbReference type="EMBL" id="MPD01981.1"/>
    </source>
</evidence>
<dbReference type="Proteomes" id="UP000324222">
    <property type="component" value="Unassembled WGS sequence"/>
</dbReference>
<accession>A0A5B7JYW0</accession>
<organism evidence="2 3">
    <name type="scientific">Portunus trituberculatus</name>
    <name type="common">Swimming crab</name>
    <name type="synonym">Neptunus trituberculatus</name>
    <dbReference type="NCBI Taxonomy" id="210409"/>
    <lineage>
        <taxon>Eukaryota</taxon>
        <taxon>Metazoa</taxon>
        <taxon>Ecdysozoa</taxon>
        <taxon>Arthropoda</taxon>
        <taxon>Crustacea</taxon>
        <taxon>Multicrustacea</taxon>
        <taxon>Malacostraca</taxon>
        <taxon>Eumalacostraca</taxon>
        <taxon>Eucarida</taxon>
        <taxon>Decapoda</taxon>
        <taxon>Pleocyemata</taxon>
        <taxon>Brachyura</taxon>
        <taxon>Eubrachyura</taxon>
        <taxon>Portunoidea</taxon>
        <taxon>Portunidae</taxon>
        <taxon>Portuninae</taxon>
        <taxon>Portunus</taxon>
    </lineage>
</organism>
<dbReference type="AlphaFoldDB" id="A0A5B7JYW0"/>
<gene>
    <name evidence="2" type="ORF">E2C01_097534</name>
</gene>
<comment type="caution">
    <text evidence="2">The sequence shown here is derived from an EMBL/GenBank/DDBJ whole genome shotgun (WGS) entry which is preliminary data.</text>
</comment>